<keyword evidence="2" id="KW-1185">Reference proteome</keyword>
<evidence type="ECO:0000313" key="2">
    <source>
        <dbReference type="Proteomes" id="UP000277094"/>
    </source>
</evidence>
<dbReference type="AlphaFoldDB" id="A0A3N0DI57"/>
<reference evidence="1 2" key="1">
    <citation type="submission" date="2018-11" db="EMBL/GenBank/DDBJ databases">
        <authorList>
            <person name="Li F."/>
        </authorList>
    </citation>
    <scope>NUCLEOTIDE SEQUENCE [LARGE SCALE GENOMIC DNA]</scope>
    <source>
        <strain evidence="1 2">KIS18-7</strain>
    </source>
</reference>
<proteinExistence type="predicted"/>
<sequence>MITNAVEQVRLAHEGFLASDARRQAAVLEARRVGASWTAIADVIGTTKQGARQRYVGAEEIGKMAAMLDDRLKVYAQGQGHLLTYAEALELAISRGVLSEHQGKSVRAVYEAHAEASRGNLVPSKNADLLATDCISISAKLFSAAPSV</sequence>
<protein>
    <submittedName>
        <fullName evidence="1">Uncharacterized protein</fullName>
    </submittedName>
</protein>
<evidence type="ECO:0000313" key="1">
    <source>
        <dbReference type="EMBL" id="RNL75335.1"/>
    </source>
</evidence>
<gene>
    <name evidence="1" type="ORF">EFL95_18085</name>
</gene>
<name>A0A3N0DI57_9ACTN</name>
<organism evidence="1 2">
    <name type="scientific">Nocardioides marmorisolisilvae</name>
    <dbReference type="NCBI Taxonomy" id="1542737"/>
    <lineage>
        <taxon>Bacteria</taxon>
        <taxon>Bacillati</taxon>
        <taxon>Actinomycetota</taxon>
        <taxon>Actinomycetes</taxon>
        <taxon>Propionibacteriales</taxon>
        <taxon>Nocardioidaceae</taxon>
        <taxon>Nocardioides</taxon>
    </lineage>
</organism>
<accession>A0A3N0DI57</accession>
<dbReference type="EMBL" id="RJSG01000006">
    <property type="protein sequence ID" value="RNL75335.1"/>
    <property type="molecule type" value="Genomic_DNA"/>
</dbReference>
<comment type="caution">
    <text evidence="1">The sequence shown here is derived from an EMBL/GenBank/DDBJ whole genome shotgun (WGS) entry which is preliminary data.</text>
</comment>
<dbReference type="Proteomes" id="UP000277094">
    <property type="component" value="Unassembled WGS sequence"/>
</dbReference>